<keyword evidence="6" id="KW-1185">Reference proteome</keyword>
<keyword evidence="1" id="KW-0175">Coiled coil</keyword>
<dbReference type="FunCoup" id="H2AQN4">
    <property type="interactions" value="427"/>
</dbReference>
<evidence type="ECO:0000313" key="6">
    <source>
        <dbReference type="Proteomes" id="UP000005220"/>
    </source>
</evidence>
<sequence>MTNPIRPGLHSRRSERSTRQQLQMPQAIASHVWHRSSSTPSLLHMQRHHHSDPHSSSINKSLPASRNSIEQDTNGGDLGQKTLSKQDDDNVVVDVLPSFEMYNVLHRHIPQGNVDPDRHDFPPNYTEIQNQQGPYSGNNSSFVVETSADTDRASDGTNSNSNDVLSPFASNRLNSLNPMSTQHLSIQNTTFVDADGIDIEDDLGANENIVIDKLYTLPKTPTALDITIRLTKRASLPPEEPEEESILKEYVSGDVIHGYCIVENKSDEPLKFEMFYVTLEGYISIIDKEKGKRTAKRFLRMVDISASWSYSTVDLGSGVKYIPGEVDFDGSILGLGNSRSLEPGVKHKKFFMFKLPGQLLDVTCKHEHFQHCLLPPSFGIDKYKDHWKYSEIKVNPVLGCGNLGTKGSPVLTYDMSSSSLSVNYTIDAKIVGKDKKTKKLNIMKEKEYNIRVIPFGFHSELSAGERASLNQLNDLKTLIEERISALKKIFERLEKNELIQNIDIHGTDISGTMTEEIELNSEEILRRKMDQLHMNNRFTSEFQEMRDYKKGMPLGRHIESELSYKIRSKNSLKKNLFSGFLAGASSSSSSPETENSDKMGIILVSTKVPETSLHYSSPSLVRKTNKFEARTKRAQENWKNLLETISDEERKGLTKLPISLVCVQSNNSAIHEPPEIQAITTELLCITARAENSIPIKLDSALLLNEEEMQEIKKKFNDYLETIQRYNEKFEENYEKLNELYNQNSSTARELKFTDFIPSQLINDMDSIVNLKVKVDSLQDVFKRQLDTLKDDDSISPVSSSASPGETILSPRGSIKMNAKGALSSTAGISKSSVFSKYVDQIIHEWVKQAPMKYQRKIDVNLEYNNSVIKTIIPSFESCLCCRQYSVRVHIKFHNAGSTYIDVPVTVKNF</sequence>
<evidence type="ECO:0000256" key="1">
    <source>
        <dbReference type="SAM" id="Coils"/>
    </source>
</evidence>
<dbReference type="InterPro" id="IPR007519">
    <property type="entry name" value="Bul1_N"/>
</dbReference>
<gene>
    <name evidence="5" type="primary">KAFR0B03880</name>
    <name evidence="5" type="ORF">KAFR_0B03880</name>
</gene>
<proteinExistence type="predicted"/>
<dbReference type="Pfam" id="PF04425">
    <property type="entry name" value="Bul1_N"/>
    <property type="match status" value="1"/>
</dbReference>
<dbReference type="InterPro" id="IPR022794">
    <property type="entry name" value="Bul1_C"/>
</dbReference>
<feature type="domain" description="Bul1 C-terminal" evidence="4">
    <location>
        <begin position="634"/>
        <end position="910"/>
    </location>
</feature>
<feature type="region of interest" description="Disordered" evidence="2">
    <location>
        <begin position="110"/>
        <end position="139"/>
    </location>
</feature>
<evidence type="ECO:0000259" key="3">
    <source>
        <dbReference type="Pfam" id="PF04425"/>
    </source>
</evidence>
<dbReference type="eggNOG" id="ENOG502QSAC">
    <property type="taxonomic scope" value="Eukaryota"/>
</dbReference>
<accession>H2AQN4</accession>
<evidence type="ECO:0000256" key="2">
    <source>
        <dbReference type="SAM" id="MobiDB-lite"/>
    </source>
</evidence>
<feature type="region of interest" description="Disordered" evidence="2">
    <location>
        <begin position="1"/>
        <end position="86"/>
    </location>
</feature>
<organism evidence="5 6">
    <name type="scientific">Kazachstania africana (strain ATCC 22294 / BCRC 22015 / CBS 2517 / CECT 1963 / NBRC 1671 / NRRL Y-8276)</name>
    <name type="common">Yeast</name>
    <name type="synonym">Kluyveromyces africanus</name>
    <dbReference type="NCBI Taxonomy" id="1071382"/>
    <lineage>
        <taxon>Eukaryota</taxon>
        <taxon>Fungi</taxon>
        <taxon>Dikarya</taxon>
        <taxon>Ascomycota</taxon>
        <taxon>Saccharomycotina</taxon>
        <taxon>Saccharomycetes</taxon>
        <taxon>Saccharomycetales</taxon>
        <taxon>Saccharomycetaceae</taxon>
        <taxon>Kazachstania</taxon>
    </lineage>
</organism>
<evidence type="ECO:0000313" key="5">
    <source>
        <dbReference type="EMBL" id="CCF56684.1"/>
    </source>
</evidence>
<dbReference type="HOGENOM" id="CLU_010320_0_0_1"/>
<dbReference type="PANTHER" id="PTHR31904:SF1">
    <property type="entry name" value="BYPASS OF STOP CODON PROTEIN 5-RELATED"/>
    <property type="match status" value="1"/>
</dbReference>
<dbReference type="RefSeq" id="XP_003955819.1">
    <property type="nucleotide sequence ID" value="XM_003955770.1"/>
</dbReference>
<name>H2AQN4_KAZAF</name>
<reference evidence="5 6" key="1">
    <citation type="journal article" date="2011" name="Proc. Natl. Acad. Sci. U.S.A.">
        <title>Evolutionary erosion of yeast sex chromosomes by mating-type switching accidents.</title>
        <authorList>
            <person name="Gordon J.L."/>
            <person name="Armisen D."/>
            <person name="Proux-Wera E."/>
            <person name="Oheigeartaigh S.S."/>
            <person name="Byrne K.P."/>
            <person name="Wolfe K.H."/>
        </authorList>
    </citation>
    <scope>NUCLEOTIDE SEQUENCE [LARGE SCALE GENOMIC DNA]</scope>
    <source>
        <strain evidence="6">ATCC 22294 / BCRC 22015 / CBS 2517 / CECT 1963 / NBRC 1671 / NRRL Y-8276</strain>
    </source>
</reference>
<feature type="compositionally biased region" description="Polar residues" evidence="2">
    <location>
        <begin position="54"/>
        <end position="74"/>
    </location>
</feature>
<dbReference type="PANTHER" id="PTHR31904">
    <property type="entry name" value="BYPASS OF STOP CODON PROTEIN 5-RELATED"/>
    <property type="match status" value="1"/>
</dbReference>
<dbReference type="KEGG" id="kaf:KAFR_0B03880"/>
<evidence type="ECO:0000259" key="4">
    <source>
        <dbReference type="Pfam" id="PF04426"/>
    </source>
</evidence>
<dbReference type="STRING" id="1071382.H2AQN4"/>
<dbReference type="AlphaFoldDB" id="H2AQN4"/>
<protein>
    <recommendedName>
        <fullName evidence="7">Bul1 N-terminal domain-containing protein</fullName>
    </recommendedName>
</protein>
<dbReference type="OrthoDB" id="2283785at2759"/>
<dbReference type="Proteomes" id="UP000005220">
    <property type="component" value="Chromosome 2"/>
</dbReference>
<dbReference type="InterPro" id="IPR039634">
    <property type="entry name" value="Bul1-like"/>
</dbReference>
<feature type="coiled-coil region" evidence="1">
    <location>
        <begin position="469"/>
        <end position="496"/>
    </location>
</feature>
<feature type="coiled-coil region" evidence="1">
    <location>
        <begin position="709"/>
        <end position="747"/>
    </location>
</feature>
<dbReference type="InParanoid" id="H2AQN4"/>
<evidence type="ECO:0008006" key="7">
    <source>
        <dbReference type="Google" id="ProtNLM"/>
    </source>
</evidence>
<feature type="compositionally biased region" description="Polar residues" evidence="2">
    <location>
        <begin position="126"/>
        <end position="139"/>
    </location>
</feature>
<dbReference type="EMBL" id="HE650822">
    <property type="protein sequence ID" value="CCF56684.1"/>
    <property type="molecule type" value="Genomic_DNA"/>
</dbReference>
<dbReference type="Pfam" id="PF04426">
    <property type="entry name" value="Bul1_C"/>
    <property type="match status" value="1"/>
</dbReference>
<feature type="region of interest" description="Disordered" evidence="2">
    <location>
        <begin position="793"/>
        <end position="812"/>
    </location>
</feature>
<dbReference type="GeneID" id="13883144"/>
<feature type="domain" description="Bul1 N-terminal" evidence="3">
    <location>
        <begin position="81"/>
        <end position="512"/>
    </location>
</feature>